<dbReference type="Proteomes" id="UP001189624">
    <property type="component" value="Chromosome 9"/>
</dbReference>
<organism evidence="2 3">
    <name type="scientific">Sphenostylis stenocarpa</name>
    <dbReference type="NCBI Taxonomy" id="92480"/>
    <lineage>
        <taxon>Eukaryota</taxon>
        <taxon>Viridiplantae</taxon>
        <taxon>Streptophyta</taxon>
        <taxon>Embryophyta</taxon>
        <taxon>Tracheophyta</taxon>
        <taxon>Spermatophyta</taxon>
        <taxon>Magnoliopsida</taxon>
        <taxon>eudicotyledons</taxon>
        <taxon>Gunneridae</taxon>
        <taxon>Pentapetalae</taxon>
        <taxon>rosids</taxon>
        <taxon>fabids</taxon>
        <taxon>Fabales</taxon>
        <taxon>Fabaceae</taxon>
        <taxon>Papilionoideae</taxon>
        <taxon>50 kb inversion clade</taxon>
        <taxon>NPAAA clade</taxon>
        <taxon>indigoferoid/millettioid clade</taxon>
        <taxon>Phaseoleae</taxon>
        <taxon>Sphenostylis</taxon>
    </lineage>
</organism>
<dbReference type="Gramene" id="rna-AYBTSS11_LOCUS26366">
    <property type="protein sequence ID" value="CAJ1974293.1"/>
    <property type="gene ID" value="gene-AYBTSS11_LOCUS26366"/>
</dbReference>
<keyword evidence="3" id="KW-1185">Reference proteome</keyword>
<dbReference type="AlphaFoldDB" id="A0AA86SWN7"/>
<evidence type="ECO:0000313" key="3">
    <source>
        <dbReference type="Proteomes" id="UP001189624"/>
    </source>
</evidence>
<protein>
    <submittedName>
        <fullName evidence="2">Uncharacterized protein</fullName>
    </submittedName>
</protein>
<feature type="compositionally biased region" description="Basic and acidic residues" evidence="1">
    <location>
        <begin position="25"/>
        <end position="37"/>
    </location>
</feature>
<dbReference type="EMBL" id="OY731406">
    <property type="protein sequence ID" value="CAJ1974293.1"/>
    <property type="molecule type" value="Genomic_DNA"/>
</dbReference>
<sequence>MDGEKGKGTEQTEPSHKPKNGSVFPKERRSVKSMMGEKMKQVVVDLVESTANKASKKVAPASEATLKRKAKDSVCTWRQNRPRGKSAKQLDGTFCSVIVMTDYTDACCYPTIAFHTA</sequence>
<feature type="compositionally biased region" description="Basic and acidic residues" evidence="1">
    <location>
        <begin position="1"/>
        <end position="16"/>
    </location>
</feature>
<evidence type="ECO:0000256" key="1">
    <source>
        <dbReference type="SAM" id="MobiDB-lite"/>
    </source>
</evidence>
<feature type="non-terminal residue" evidence="2">
    <location>
        <position position="117"/>
    </location>
</feature>
<gene>
    <name evidence="2" type="ORF">AYBTSS11_LOCUS26366</name>
</gene>
<name>A0AA86SWN7_9FABA</name>
<accession>A0AA86SWN7</accession>
<feature type="region of interest" description="Disordered" evidence="1">
    <location>
        <begin position="1"/>
        <end position="37"/>
    </location>
</feature>
<reference evidence="2" key="1">
    <citation type="submission" date="2023-10" db="EMBL/GenBank/DDBJ databases">
        <authorList>
            <person name="Domelevo Entfellner J.-B."/>
        </authorList>
    </citation>
    <scope>NUCLEOTIDE SEQUENCE</scope>
</reference>
<evidence type="ECO:0000313" key="2">
    <source>
        <dbReference type="EMBL" id="CAJ1974293.1"/>
    </source>
</evidence>
<proteinExistence type="predicted"/>